<feature type="domain" description="SpaA-like prealbumin fold" evidence="8">
    <location>
        <begin position="1127"/>
        <end position="1213"/>
    </location>
</feature>
<keyword evidence="4" id="KW-0732">Signal</keyword>
<evidence type="ECO:0000259" key="7">
    <source>
        <dbReference type="Pfam" id="PF17210"/>
    </source>
</evidence>
<evidence type="ECO:0000256" key="2">
    <source>
        <dbReference type="ARBA" id="ARBA00007257"/>
    </source>
</evidence>
<name>A0AAP2RHC3_9FIRM</name>
<feature type="domain" description="SpaA-like prealbumin fold" evidence="8">
    <location>
        <begin position="1692"/>
        <end position="1776"/>
    </location>
</feature>
<dbReference type="EMBL" id="JAJNOR010000001">
    <property type="protein sequence ID" value="MCD2491434.1"/>
    <property type="molecule type" value="Genomic_DNA"/>
</dbReference>
<organism evidence="9 10">
    <name type="scientific">Lientehia hominis</name>
    <dbReference type="NCBI Taxonomy" id="2897778"/>
    <lineage>
        <taxon>Bacteria</taxon>
        <taxon>Bacillati</taxon>
        <taxon>Bacillota</taxon>
        <taxon>Clostridia</taxon>
        <taxon>Lachnospirales</taxon>
        <taxon>Lachnospiraceae</taxon>
        <taxon>Lientehia</taxon>
    </lineage>
</organism>
<feature type="domain" description="SpaA-like prealbumin fold" evidence="8">
    <location>
        <begin position="911"/>
        <end position="983"/>
    </location>
</feature>
<evidence type="ECO:0000256" key="1">
    <source>
        <dbReference type="ARBA" id="ARBA00004613"/>
    </source>
</evidence>
<evidence type="ECO:0000313" key="9">
    <source>
        <dbReference type="EMBL" id="MCD2491434.1"/>
    </source>
</evidence>
<accession>A0AAP2RHC3</accession>
<keyword evidence="6" id="KW-0472">Membrane</keyword>
<evidence type="ECO:0000256" key="3">
    <source>
        <dbReference type="ARBA" id="ARBA00022525"/>
    </source>
</evidence>
<keyword evidence="10" id="KW-1185">Reference proteome</keyword>
<dbReference type="Gene3D" id="2.60.40.10">
    <property type="entry name" value="Immunoglobulins"/>
    <property type="match status" value="27"/>
</dbReference>
<keyword evidence="6" id="KW-0812">Transmembrane</keyword>
<evidence type="ECO:0000313" key="10">
    <source>
        <dbReference type="Proteomes" id="UP001299265"/>
    </source>
</evidence>
<protein>
    <submittedName>
        <fullName evidence="9">Uncharacterized protein</fullName>
    </submittedName>
</protein>
<feature type="domain" description="SpaA-like prealbumin fold" evidence="8">
    <location>
        <begin position="1590"/>
        <end position="1669"/>
    </location>
</feature>
<dbReference type="InterPro" id="IPR013783">
    <property type="entry name" value="Ig-like_fold"/>
</dbReference>
<gene>
    <name evidence="9" type="ORF">LQE92_02170</name>
</gene>
<feature type="domain" description="SpaA-like prealbumin fold" evidence="8">
    <location>
        <begin position="1453"/>
        <end position="1553"/>
    </location>
</feature>
<keyword evidence="6" id="KW-1133">Transmembrane helix</keyword>
<feature type="domain" description="SpaA-like prealbumin fold" evidence="8">
    <location>
        <begin position="3007"/>
        <end position="3086"/>
    </location>
</feature>
<feature type="domain" description="SpaA-like prealbumin fold" evidence="8">
    <location>
        <begin position="487"/>
        <end position="567"/>
    </location>
</feature>
<sequence length="4703" mass="505952">MRTGMRKKRFLALFLALLIVLGMAVPSSHDLSSLAEGTAASSMESGSSENSGDGKNGAETSASETTVPLPEESDTSAGQPNGETSTAAGETTETGVSSDSASLYAESGSGEAILTLTTGINTAHEGYVVSGEKMTLNLSFTVPPLSSGENYNAGIVQIELPEGVTVGQLGGASIFEKTEQIGTTYLMTLSSLESGRAYEASLPIQTENFTLENNSTLTFPTVFRASYKVDGEDQPRQMEIESTPSVSVKATDGWRVEKSVETKDGEAVINKVTDGADQYYEVKYTIDAVNQMSENPTEEEMKQTVWNREGRLDFAQSEGKPVFSLIDELPVNTPAGGGATVVSVATAGRGVLQEGTDYVVNKNGAGEASSIEFASLDQLKETDPDEYQYVNDGAYIDTKYTVVLRYPVSAYQSSADEDLKTWTLQNTAKLHYQLIGENPVDKSADAQIILGEYDDNTESADIVVEKWIQVGIMEKLLDASASNDYGTATFGLYKAESGSEVANDIHNKAVGNPKATDDNGQVVFSGLLVGKSYYLEEVSAPDGFESATAAGRVKITINQDKSITVENAPEGVEVSYGIIKVTDHTDTLGRLEFYKYGKNASGATAPMEGVTFTLTSKTEPSRTYEAVSGTGGYVCFEAVPAGDYVLSETALPAGAEPEYELGAPRDVTVAADTVNRPSWNDEGSTAEKPVFLNQSRYGYLTIIKKDEDTDQHGQDILLSGAEFGIYTDEECLTAATDTSGAEVILATDSQGKAVSPMLPAGNYWLKELKAPDNYVLDSTAIPVTIVEQTTVEKSLTNVKKVPLVINKIGVLSGTGSGTPYKEQLKDAEFNIYDAETGGNLLGTLVTYLDPTGHSVSKIKGTENEQLLLPAGTYWYEETVAPAGYTRIPGRHEISISKGNSETTVENTTVFGQIRIRKTDAADSSRNLSGAVFEIYDNETCSGTPVGTIKTDSSGYGLSPILPVDKPYYLKEVTAPAGYSVLTEVIKGTDASGNGTADGNGIFVVENAQTDVVVANAEKVSIRIVKKDSVSNGLIRNVSFGLYSKDTCSDDDLLQTKNTNAEGLCVFEDLEAGTTYYVKELSTPDGYVPDDKVYPVTTPEASSTVKSVEQTIANVRLGRLNLLKTSTMDNGNTPMRGVKFGLYEAVPGGSGGYTAGVQIKGLSGMDANGFVTTDGDGRVSIDGITPGTYVLKEQSVAGYPEKEQVVTVVAGQNQNVSGSGVYPSGDTEVVNVPSMGKLKLKKISSLNPDTNLTAEFKLYAEKDTTKENDTLADADREYEDTEKAALTTVNGVVTSGWLNPGKYKLVETGTANGYVLDSAPKYITITAGETNTEYFDAPVANVPKGKLVIHKTAEMDGVGSDYKGASFSLYKVINDDETDYDGGKTAAASAVTVADGKASMDNLEPGEYWLVEAAVENYHAFTPIKVTIQAGQNRTDLGGSAVPDTQVVNRPSKGKVKLKKVDSTDSAKVISAVFQLYQETDATSGDASLADASRTYSGISAAELTTSASDGTALSGWLAPGRYKVVESSVSGNYVKDSEPKYITVEEGKTNTVLFDDPVENVPMGRISIKKTARFNLTGDGVSAGTFSRYDLTGSVFKIYAKTAENTDNGGNCKKSELGNVLDTVDMTSSATGLSAYLAPGEYWVVEDTAPSGYQTADPVAVTVTSNTTTAANSHPEETEVTASIDNTTDNGRLRLYKYSRNTGTLLDGAQFELYIVDNSGAGTEYTLDDGSIVKLRKVERSSSTDDSGIMESGTSGTGSAVTVDLEPGTYYLRETNLESVKQSTGISSWKWEKEWTGPVEVTAGNEVVTPKIWNYYEVNGEGTKTGEDGRALAGAYFAAFETEEAAQTALSYLDGRVLAGKLDEVRTQMSTPQGQATFMAAYNAADIAASGPDGTFKFTRLAPGGTYYIIEVAPPNGYGLPDAEDNLKQVTVKNGGGFNENLSYQDKKLGKLQVIKYTTLNGAAFAVEGVKINVYRAVAADGGAYMAADGKAYNKKEETPIVWGTTGADGLYTSLLIPAGVYIVEEDTSSLPDSVGAPADPSDAWRIVVVTQGTTNDTYAQMTDGSGFQNPAKYGKFFLKKVSSLNSNTLVGATFKLYKKNTVSGKFDIPVQVKNAGDSLTDYIITTSTDSKNPVVESIYLEPGEYQLVEQTVNGQYTLDAAPISVTIRAGEITGAGNASVTDKNSPLVAENVPQGTLSLEKLGAFGDVKEGLEGVTFKLYKRTAENTNNYGTIAGETINMDGLSDTDKVKDITTGNNGKVTVTGIDGGRYWLVETGVGANYHYQLSSPAYSAGVVITPGQTTSLTEERAVINDINAGKFKLNKIFNSGSTNASFKVEKKVDDGAGNITYQNAKKGWDSKKNEYTYSAYTFTTSGPYTSEYLEPGVYRITETGTTSGDYKLAEPFEITIGAGTVTTAADTKPEGVTDGADAILVTNIKQGSLEIEKQGIFMGGKIENLSGVTFGLYEKTAENTNPDGSCKTDALGSPVTVKVNNVDVTAIVTGASGRVTATHMDPGEYWLMETDLGVHDDDGKYSLDGTLPMAVEITSGAVTKLTSDAGALGAVTNTVKYGKLQIIKVDYHDHETKLNGAVFSIHQSADCSDTSLGSLTTAGQGTAISGLLPAGTYYLKEESTPSGYQASQEIWGPYTVRENQITTADDSGNSVITNKKEFSIEVVKQDSDVTSTLLDGAVFGLYDSQADAAADAADLNGGGSASRYIQSKATSGGKAVFSGLTIDAYDGASHGLASSQTYYLVELTPPSGYAADYTVRPVVVTYSGSVTKVTENVTNEALGKIRLKKVVTWDGATRNLGDVGFSFYPVSGEGVSHSAGAVPADTKTTDINGELTTASLPAGYYEVVETSTPDGYQASAASRWVLVENKKTNETLYDTPITNVPVKGDFKLEKIASDGSSVGGAKFYFYKETSPGIYELADPSKPTFTVEYKEGKAIYTSGMLEPGNYKIVEAEAPSKDGVDFTVSSEERYITITEGTTQDLTGENAFKNYPKMSITLTKKGDAENGSPLLPGAKFQLYADSSLKTKVGDPVETDAQGIATWTGIDAGTYYVKEIEAPDGYGVTAEAKRVVVPKVSRLTDLVVNLGDWIDEANAGRVLIRKTNVAGTQMLSGAKFNIYGDNGSGIYTVLMNEAPLTTDGTGTVLSGLLPAEASGTRYRVVEVKAPDGYTLDNVFEPISQLITVYPTHTPVFEASGLNENVVTFRNKTQESIGQFTSDVKKEIKDSDEVYTTGTVNADESLLLSGYTVNFRVTGLSKGTNDLPADSFTVTDENIKLYTIDRTGGTIQYVEKAADDRDYTIDQVVIHAASNRNDSEKVTAELQYKTSLNSSQWLTKVSDLDLTSSKTVDLSGDHAAAIRIVYGNVQAGFTAEAGFEMQVAFAKREGDMIGADIPEVRRITNTAVVDWTYQFKDAEGNEKPQSGSDESNEVEALIPASTTVLPQVKLTNKITNMKQSGVFYTGQSVNFQVDVVNVQNIDNNAPNFKAPMVAVDLPAYTSLDTDGTGNGFTIYQTKLVNGVAQKVELKLGEDYTVQEEETAAVISMEGGTYVTSSSLKTRRYVFKFNEGVSLSPDTEAGENSGLTISYKAKIEYSKPTTQLNLYSPAFLSSTYLLPASFENPLGLSFTGYQASTQNNDELDDAVGSDLEYLNQPVGVTVLNDTQIQLVKTVSDKADTGFSTAQVNVYPNQNVYYDLTLYNNSDTAVRTARFVDILPFNGDSYVFRSGGGTTLRQTTIQNGAGYEEMLLEAAAAQDGNAVIYYFVEDGGSLANSWSYANRQNLNAEAELPMLYEASGDVWKAENGGHWTTQKPSDMSLVTAVGVEVNFPEGALLQPGESYSVKLTMKTPGYTADKIEEYADAVMANSAAAAVLRSTETAINPTRDIVEPNKVLVGLSLPKGSIGDYAWYDFNNNGLQDDGQESAAANVKVELYQTTLTKHGETVYRSDEARIKEMNTDGTGHYLFEDLPCNYLKDSAAEGSVDPNDYVGGTIYYYRVKFSIPADHAAALRYAGQDAEGAEYKTDSNIDTDGWTDYLVLRILNQEVDGRDVIYGEENLDVDAGYVVSVALGDKVWIDEDHDGLQGPDEPGLPGVLVKLYQVEGPDAEVKDGAAPVDTAMTDENGEYLFDKLPQGYYVVEFDIRALTTDGYTYRYAFTAPDVTDSKLTTPDDSDAVYSADETGRVKRTTVIPLFFDQNEEIEQAGNKTDRTWDAGVWVYSALGGYAFEDKNYSNYQDITTDKMDGPLPGTVVKLYKVENGIRQDTALRQTTVGDDGRYFFDELEAGQYQVFFQFPDGYTAVESPDGEKNPDTNLSDTDDSDCCIFENGDYTGGYTEIITLGYNTVDKTWDAGANKKGALGDYVWFDTDKDGIQDEDEEPIADVTVKLQYRMGDDDEWKIYPGGVTKTDENGRYLFTGLKGGEDYPIQYRVVFDFDDPNTTITITNSRTDKQGDRSVSLTEGEAAERDSDALGFYISNLGYVTTTITLGYGETDLTWDAGVVKTTCGMGDFVWYDKNRNGIQDEGEDGVGGIPVVLEMNPTGELDNEDAWVVVGTTTTNESGYYRFLDLDKGYYRVRFQISDPYIVTLYNQGNGDNAYEYDSDATRLAGDDWYYSRIFYLEDNQYDWSWDAGLYLKSDIPTVTVKQYNKGPQNVITTYRTVFTGDDMDIFLWSLLASAAMVAVGVILYERRRKRKQAKEQN</sequence>
<feature type="domain" description="SpaA-like prealbumin fold" evidence="8">
    <location>
        <begin position="821"/>
        <end position="907"/>
    </location>
</feature>
<evidence type="ECO:0000256" key="5">
    <source>
        <dbReference type="SAM" id="MobiDB-lite"/>
    </source>
</evidence>
<evidence type="ECO:0000256" key="6">
    <source>
        <dbReference type="SAM" id="Phobius"/>
    </source>
</evidence>
<feature type="domain" description="SpaA-like prealbumin fold" evidence="8">
    <location>
        <begin position="2571"/>
        <end position="2653"/>
    </location>
</feature>
<keyword evidence="3" id="KW-0964">Secreted</keyword>
<dbReference type="RefSeq" id="WP_231061366.1">
    <property type="nucleotide sequence ID" value="NZ_JAJNOR010000001.1"/>
</dbReference>
<feature type="domain" description="SpaA-like prealbumin fold" evidence="8">
    <location>
        <begin position="2209"/>
        <end position="2289"/>
    </location>
</feature>
<comment type="subcellular location">
    <subcellularLocation>
        <location evidence="1">Secreted</location>
    </subcellularLocation>
</comment>
<dbReference type="PANTHER" id="PTHR36108">
    <property type="entry name" value="COLOSSIN-B-RELATED"/>
    <property type="match status" value="1"/>
</dbReference>
<feature type="domain" description="SD-repeat containing protein B" evidence="7">
    <location>
        <begin position="4073"/>
        <end position="4170"/>
    </location>
</feature>
<dbReference type="InterPro" id="IPR041033">
    <property type="entry name" value="SpaA_PFL_dom_1"/>
</dbReference>
<evidence type="ECO:0000256" key="4">
    <source>
        <dbReference type="ARBA" id="ARBA00022729"/>
    </source>
</evidence>
<dbReference type="InterPro" id="IPR033764">
    <property type="entry name" value="Sdr_B"/>
</dbReference>
<feature type="domain" description="SpaA-like prealbumin fold" evidence="8">
    <location>
        <begin position="3106"/>
        <end position="3182"/>
    </location>
</feature>
<feature type="domain" description="SpaA-like prealbumin fold" evidence="8">
    <location>
        <begin position="2794"/>
        <end position="2882"/>
    </location>
</feature>
<dbReference type="Pfam" id="PF17210">
    <property type="entry name" value="SdrD_B"/>
    <property type="match status" value="5"/>
</dbReference>
<feature type="domain" description="SpaA-like prealbumin fold" evidence="8">
    <location>
        <begin position="1020"/>
        <end position="1103"/>
    </location>
</feature>
<comment type="similarity">
    <text evidence="2">Belongs to the serine-aspartate repeat-containing protein (SDr) family.</text>
</comment>
<feature type="domain" description="SD-repeat containing protein B" evidence="7">
    <location>
        <begin position="4510"/>
        <end position="4635"/>
    </location>
</feature>
<dbReference type="PANTHER" id="PTHR36108:SF13">
    <property type="entry name" value="COLOSSIN-B-RELATED"/>
    <property type="match status" value="1"/>
</dbReference>
<dbReference type="SUPFAM" id="SSF117074">
    <property type="entry name" value="Hypothetical protein PA1324"/>
    <property type="match status" value="5"/>
</dbReference>
<feature type="compositionally biased region" description="Low complexity" evidence="5">
    <location>
        <begin position="82"/>
        <end position="95"/>
    </location>
</feature>
<feature type="domain" description="SD-repeat containing protein B" evidence="7">
    <location>
        <begin position="3907"/>
        <end position="3974"/>
    </location>
</feature>
<proteinExistence type="inferred from homology"/>
<dbReference type="Pfam" id="PF17802">
    <property type="entry name" value="SpaA"/>
    <property type="match status" value="19"/>
</dbReference>
<feature type="compositionally biased region" description="Low complexity" evidence="5">
    <location>
        <begin position="36"/>
        <end position="51"/>
    </location>
</feature>
<feature type="domain" description="SpaA-like prealbumin fold" evidence="8">
    <location>
        <begin position="1823"/>
        <end position="1936"/>
    </location>
</feature>
<feature type="domain" description="SD-repeat containing protein B" evidence="7">
    <location>
        <begin position="4361"/>
        <end position="4465"/>
    </location>
</feature>
<evidence type="ECO:0000259" key="8">
    <source>
        <dbReference type="Pfam" id="PF17802"/>
    </source>
</evidence>
<feature type="domain" description="SpaA-like prealbumin fold" evidence="8">
    <location>
        <begin position="1359"/>
        <end position="1431"/>
    </location>
</feature>
<feature type="domain" description="SpaA-like prealbumin fold" evidence="8">
    <location>
        <begin position="700"/>
        <end position="798"/>
    </location>
</feature>
<feature type="domain" description="SpaA-like prealbumin fold" evidence="8">
    <location>
        <begin position="600"/>
        <end position="656"/>
    </location>
</feature>
<feature type="domain" description="SpaA-like prealbumin fold" evidence="8">
    <location>
        <begin position="1235"/>
        <end position="1329"/>
    </location>
</feature>
<feature type="domain" description="SpaA-like prealbumin fold" evidence="8">
    <location>
        <begin position="2076"/>
        <end position="2172"/>
    </location>
</feature>
<feature type="domain" description="SD-repeat containing protein B" evidence="7">
    <location>
        <begin position="4224"/>
        <end position="4355"/>
    </location>
</feature>
<reference evidence="9 10" key="1">
    <citation type="submission" date="2021-11" db="EMBL/GenBank/DDBJ databases">
        <title>Lacrimispora sp. nov. NSJ-141 isolated from human feces.</title>
        <authorList>
            <person name="Abdugheni R."/>
        </authorList>
    </citation>
    <scope>NUCLEOTIDE SEQUENCE [LARGE SCALE GENOMIC DNA]</scope>
    <source>
        <strain evidence="9 10">NSJ-141</strain>
    </source>
</reference>
<comment type="caution">
    <text evidence="9">The sequence shown here is derived from an EMBL/GenBank/DDBJ whole genome shotgun (WGS) entry which is preliminary data.</text>
</comment>
<dbReference type="Proteomes" id="UP001299265">
    <property type="component" value="Unassembled WGS sequence"/>
</dbReference>
<dbReference type="GO" id="GO:0005576">
    <property type="term" value="C:extracellular region"/>
    <property type="evidence" value="ECO:0007669"/>
    <property type="project" value="UniProtKB-SubCell"/>
</dbReference>
<feature type="transmembrane region" description="Helical" evidence="6">
    <location>
        <begin position="4671"/>
        <end position="4690"/>
    </location>
</feature>
<feature type="region of interest" description="Disordered" evidence="5">
    <location>
        <begin position="36"/>
        <end position="102"/>
    </location>
</feature>